<dbReference type="Proteomes" id="UP001212841">
    <property type="component" value="Unassembled WGS sequence"/>
</dbReference>
<keyword evidence="2" id="KW-1185">Reference proteome</keyword>
<reference evidence="1" key="1">
    <citation type="submission" date="2020-05" db="EMBL/GenBank/DDBJ databases">
        <title>Phylogenomic resolution of chytrid fungi.</title>
        <authorList>
            <person name="Stajich J.E."/>
            <person name="Amses K."/>
            <person name="Simmons R."/>
            <person name="Seto K."/>
            <person name="Myers J."/>
            <person name="Bonds A."/>
            <person name="Quandt C.A."/>
            <person name="Barry K."/>
            <person name="Liu P."/>
            <person name="Grigoriev I."/>
            <person name="Longcore J.E."/>
            <person name="James T.Y."/>
        </authorList>
    </citation>
    <scope>NUCLEOTIDE SEQUENCE</scope>
    <source>
        <strain evidence="1">JEL0318</strain>
    </source>
</reference>
<dbReference type="AlphaFoldDB" id="A0AAD5S4N6"/>
<accession>A0AAD5S4N6</accession>
<name>A0AAD5S4N6_9FUNG</name>
<sequence>VACPPRPATPAGPPGGYVLRRNEPRDVRCFGEGNVLGRFWNEMPLSHISVGPHRARDVRVGFEWPGVRVGPLEIGD</sequence>
<gene>
    <name evidence="1" type="ORF">HK097_003627</name>
</gene>
<evidence type="ECO:0000313" key="2">
    <source>
        <dbReference type="Proteomes" id="UP001212841"/>
    </source>
</evidence>
<feature type="non-terminal residue" evidence="1">
    <location>
        <position position="1"/>
    </location>
</feature>
<proteinExistence type="predicted"/>
<comment type="caution">
    <text evidence="1">The sequence shown here is derived from an EMBL/GenBank/DDBJ whole genome shotgun (WGS) entry which is preliminary data.</text>
</comment>
<dbReference type="EMBL" id="JADGJD010001870">
    <property type="protein sequence ID" value="KAJ3037067.1"/>
    <property type="molecule type" value="Genomic_DNA"/>
</dbReference>
<evidence type="ECO:0000313" key="1">
    <source>
        <dbReference type="EMBL" id="KAJ3037067.1"/>
    </source>
</evidence>
<protein>
    <submittedName>
        <fullName evidence="1">Uncharacterized protein</fullName>
    </submittedName>
</protein>
<organism evidence="1 2">
    <name type="scientific">Rhizophlyctis rosea</name>
    <dbReference type="NCBI Taxonomy" id="64517"/>
    <lineage>
        <taxon>Eukaryota</taxon>
        <taxon>Fungi</taxon>
        <taxon>Fungi incertae sedis</taxon>
        <taxon>Chytridiomycota</taxon>
        <taxon>Chytridiomycota incertae sedis</taxon>
        <taxon>Chytridiomycetes</taxon>
        <taxon>Rhizophlyctidales</taxon>
        <taxon>Rhizophlyctidaceae</taxon>
        <taxon>Rhizophlyctis</taxon>
    </lineage>
</organism>